<feature type="region of interest" description="Disordered" evidence="1">
    <location>
        <begin position="112"/>
        <end position="135"/>
    </location>
</feature>
<feature type="compositionally biased region" description="Basic and acidic residues" evidence="1">
    <location>
        <begin position="416"/>
        <end position="430"/>
    </location>
</feature>
<feature type="compositionally biased region" description="Basic residues" evidence="1">
    <location>
        <begin position="30"/>
        <end position="43"/>
    </location>
</feature>
<sequence length="464" mass="52147">MPHRKFDRRTRSPSSESSPSPSQEEESLPRRRRQERAAGKKGLRYSPGNSPQESDSSSSSSWSATEPTEDGFSNKDEKGNEDDSGYEDEEINSRKHHTRRFFAPSFVVGTSASGSPSAGDFRGKNPANPSPVSSNTGLQSAYINIAPLPIFRGDSTECPVAHLSRFARVCRANNATSGEMMMRIFPVTLDGEAGLWYELNVEPRHDITWDEITSLFVKTFQRLEFFDQFRSELMMIRQAPGETVNAFYLRIQWLLKKWPEHGIPETMVKGIFIDGLKEDYQDWIIPQGPSSLEEALRLASTWEQAQIIKARRKIFSGNENRGKESSERTNEETGKHDRAIMVVKNSHKNVAGNGKPSTTRCEFCDGPHDEKGCEIKKEMRQLWRKMQGDGEEEREQGEAAGGGREKAEGSPVGSEGRGEEEKGGGPGLERKRSMCQCWKHQCWKRSERGSFVLDRTPSSATDKG</sequence>
<dbReference type="AlphaFoldDB" id="A0A5K0Z8C3"/>
<name>A0A5K0Z8C3_9MAGN</name>
<protein>
    <recommendedName>
        <fullName evidence="2">Retrotransposon gag domain-containing protein</fullName>
    </recommendedName>
</protein>
<feature type="compositionally biased region" description="Low complexity" evidence="1">
    <location>
        <begin position="46"/>
        <end position="63"/>
    </location>
</feature>
<reference evidence="3" key="1">
    <citation type="submission" date="2019-09" db="EMBL/GenBank/DDBJ databases">
        <authorList>
            <person name="Zhang L."/>
        </authorList>
    </citation>
    <scope>NUCLEOTIDE SEQUENCE</scope>
</reference>
<dbReference type="PANTHER" id="PTHR33223:SF6">
    <property type="entry name" value="CCHC-TYPE DOMAIN-CONTAINING PROTEIN"/>
    <property type="match status" value="1"/>
</dbReference>
<evidence type="ECO:0000313" key="3">
    <source>
        <dbReference type="EMBL" id="VVV85574.1"/>
    </source>
</evidence>
<proteinExistence type="predicted"/>
<feature type="region of interest" description="Disordered" evidence="1">
    <location>
        <begin position="318"/>
        <end position="340"/>
    </location>
</feature>
<dbReference type="PANTHER" id="PTHR33223">
    <property type="entry name" value="CCHC-TYPE DOMAIN-CONTAINING PROTEIN"/>
    <property type="match status" value="1"/>
</dbReference>
<feature type="compositionally biased region" description="Low complexity" evidence="1">
    <location>
        <begin position="12"/>
        <end position="22"/>
    </location>
</feature>
<feature type="domain" description="Retrotransposon gag" evidence="2">
    <location>
        <begin position="183"/>
        <end position="278"/>
    </location>
</feature>
<feature type="region of interest" description="Disordered" evidence="1">
    <location>
        <begin position="1"/>
        <end position="97"/>
    </location>
</feature>
<dbReference type="Gramene" id="NC13G0028960.1">
    <property type="protein sequence ID" value="NC13G0028960.1:cds"/>
    <property type="gene ID" value="NC13G0028960"/>
</dbReference>
<gene>
    <name evidence="3" type="ORF">NYM_LOCUS9634</name>
</gene>
<evidence type="ECO:0000259" key="2">
    <source>
        <dbReference type="Pfam" id="PF03732"/>
    </source>
</evidence>
<dbReference type="InterPro" id="IPR005162">
    <property type="entry name" value="Retrotrans_gag_dom"/>
</dbReference>
<dbReference type="Pfam" id="PF03732">
    <property type="entry name" value="Retrotrans_gag"/>
    <property type="match status" value="1"/>
</dbReference>
<evidence type="ECO:0000256" key="1">
    <source>
        <dbReference type="SAM" id="MobiDB-lite"/>
    </source>
</evidence>
<organism evidence="3">
    <name type="scientific">Nymphaea colorata</name>
    <name type="common">pocket water lily</name>
    <dbReference type="NCBI Taxonomy" id="210225"/>
    <lineage>
        <taxon>Eukaryota</taxon>
        <taxon>Viridiplantae</taxon>
        <taxon>Streptophyta</taxon>
        <taxon>Embryophyta</taxon>
        <taxon>Tracheophyta</taxon>
        <taxon>Spermatophyta</taxon>
        <taxon>Magnoliopsida</taxon>
        <taxon>Nymphaeales</taxon>
        <taxon>Nymphaeaceae</taxon>
        <taxon>Nymphaea</taxon>
    </lineage>
</organism>
<feature type="region of interest" description="Disordered" evidence="1">
    <location>
        <begin position="385"/>
        <end position="430"/>
    </location>
</feature>
<feature type="compositionally biased region" description="Acidic residues" evidence="1">
    <location>
        <begin position="79"/>
        <end position="90"/>
    </location>
</feature>
<accession>A0A5K0Z8C3</accession>
<dbReference type="EMBL" id="LR721778">
    <property type="protein sequence ID" value="VVV85574.1"/>
    <property type="molecule type" value="Genomic_DNA"/>
</dbReference>
<feature type="compositionally biased region" description="Basic and acidic residues" evidence="1">
    <location>
        <begin position="320"/>
        <end position="339"/>
    </location>
</feature>